<dbReference type="AlphaFoldDB" id="A0AAW0QKK7"/>
<gene>
    <name evidence="2" type="ORF">PG999_009961</name>
</gene>
<keyword evidence="3" id="KW-1185">Reference proteome</keyword>
<evidence type="ECO:0000256" key="1">
    <source>
        <dbReference type="SAM" id="MobiDB-lite"/>
    </source>
</evidence>
<accession>A0AAW0QKK7</accession>
<sequence>MTMQLDGEAAVGNMKGPVGQRRHDEIVSATKVECKAADGARTYSSWLKLRVDELLSQAGHPT</sequence>
<evidence type="ECO:0000313" key="2">
    <source>
        <dbReference type="EMBL" id="KAK8106602.1"/>
    </source>
</evidence>
<feature type="region of interest" description="Disordered" evidence="1">
    <location>
        <begin position="1"/>
        <end position="22"/>
    </location>
</feature>
<protein>
    <submittedName>
        <fullName evidence="2">Uncharacterized protein</fullName>
    </submittedName>
</protein>
<dbReference type="EMBL" id="JAQQWP010000008">
    <property type="protein sequence ID" value="KAK8106602.1"/>
    <property type="molecule type" value="Genomic_DNA"/>
</dbReference>
<evidence type="ECO:0000313" key="3">
    <source>
        <dbReference type="Proteomes" id="UP001392437"/>
    </source>
</evidence>
<organism evidence="2 3">
    <name type="scientific">Apiospora kogelbergensis</name>
    <dbReference type="NCBI Taxonomy" id="1337665"/>
    <lineage>
        <taxon>Eukaryota</taxon>
        <taxon>Fungi</taxon>
        <taxon>Dikarya</taxon>
        <taxon>Ascomycota</taxon>
        <taxon>Pezizomycotina</taxon>
        <taxon>Sordariomycetes</taxon>
        <taxon>Xylariomycetidae</taxon>
        <taxon>Amphisphaeriales</taxon>
        <taxon>Apiosporaceae</taxon>
        <taxon>Apiospora</taxon>
    </lineage>
</organism>
<proteinExistence type="predicted"/>
<reference evidence="2 3" key="1">
    <citation type="submission" date="2023-01" db="EMBL/GenBank/DDBJ databases">
        <title>Analysis of 21 Apiospora genomes using comparative genomics revels a genus with tremendous synthesis potential of carbohydrate active enzymes and secondary metabolites.</title>
        <authorList>
            <person name="Sorensen T."/>
        </authorList>
    </citation>
    <scope>NUCLEOTIDE SEQUENCE [LARGE SCALE GENOMIC DNA]</scope>
    <source>
        <strain evidence="2 3">CBS 117206</strain>
    </source>
</reference>
<dbReference type="Proteomes" id="UP001392437">
    <property type="component" value="Unassembled WGS sequence"/>
</dbReference>
<comment type="caution">
    <text evidence="2">The sequence shown here is derived from an EMBL/GenBank/DDBJ whole genome shotgun (WGS) entry which is preliminary data.</text>
</comment>
<name>A0AAW0QKK7_9PEZI</name>